<evidence type="ECO:0000313" key="3">
    <source>
        <dbReference type="WBParaSite" id="nRc.2.0.1.t38396-RA"/>
    </source>
</evidence>
<organism evidence="2 3">
    <name type="scientific">Romanomermis culicivorax</name>
    <name type="common">Nematode worm</name>
    <dbReference type="NCBI Taxonomy" id="13658"/>
    <lineage>
        <taxon>Eukaryota</taxon>
        <taxon>Metazoa</taxon>
        <taxon>Ecdysozoa</taxon>
        <taxon>Nematoda</taxon>
        <taxon>Enoplea</taxon>
        <taxon>Dorylaimia</taxon>
        <taxon>Mermithida</taxon>
        <taxon>Mermithoidea</taxon>
        <taxon>Mermithidae</taxon>
        <taxon>Romanomermis</taxon>
    </lineage>
</organism>
<evidence type="ECO:0000256" key="1">
    <source>
        <dbReference type="SAM" id="Phobius"/>
    </source>
</evidence>
<keyword evidence="1" id="KW-1133">Transmembrane helix</keyword>
<dbReference type="AlphaFoldDB" id="A0A915KJ10"/>
<proteinExistence type="predicted"/>
<protein>
    <submittedName>
        <fullName evidence="3">Uncharacterized protein</fullName>
    </submittedName>
</protein>
<feature type="transmembrane region" description="Helical" evidence="1">
    <location>
        <begin position="20"/>
        <end position="43"/>
    </location>
</feature>
<reference evidence="3" key="1">
    <citation type="submission" date="2022-11" db="UniProtKB">
        <authorList>
            <consortium name="WormBaseParasite"/>
        </authorList>
    </citation>
    <scope>IDENTIFICATION</scope>
</reference>
<keyword evidence="2" id="KW-1185">Reference proteome</keyword>
<accession>A0A915KJ10</accession>
<keyword evidence="1" id="KW-0472">Membrane</keyword>
<name>A0A915KJ10_ROMCU</name>
<dbReference type="WBParaSite" id="nRc.2.0.1.t38396-RA">
    <property type="protein sequence ID" value="nRc.2.0.1.t38396-RA"/>
    <property type="gene ID" value="nRc.2.0.1.g38396"/>
</dbReference>
<evidence type="ECO:0000313" key="2">
    <source>
        <dbReference type="Proteomes" id="UP000887565"/>
    </source>
</evidence>
<dbReference type="Proteomes" id="UP000887565">
    <property type="component" value="Unplaced"/>
</dbReference>
<keyword evidence="1" id="KW-0812">Transmembrane</keyword>
<sequence length="60" mass="6805">MVKKDDSIEFRGRSVEYAVQWYFSAVGAGTRLMIIAVVTVNIIGRIQGADRTRIIERFAE</sequence>